<dbReference type="SMART" id="SM00849">
    <property type="entry name" value="Lactamase_B"/>
    <property type="match status" value="1"/>
</dbReference>
<dbReference type="Pfam" id="PF19583">
    <property type="entry name" value="ODP"/>
    <property type="match status" value="1"/>
</dbReference>
<dbReference type="GO" id="GO:0046872">
    <property type="term" value="F:metal ion binding"/>
    <property type="evidence" value="ECO:0007669"/>
    <property type="project" value="InterPro"/>
</dbReference>
<dbReference type="CDD" id="cd07709">
    <property type="entry name" value="flavodiiron_proteins_MBL-fold"/>
    <property type="match status" value="1"/>
</dbReference>
<dbReference type="Gene3D" id="3.40.50.360">
    <property type="match status" value="1"/>
</dbReference>
<protein>
    <submittedName>
        <fullName evidence="3">FprA family A-type flavoprotein</fullName>
    </submittedName>
</protein>
<organism evidence="3">
    <name type="scientific">Eiseniibacteriota bacterium</name>
    <dbReference type="NCBI Taxonomy" id="2212470"/>
    <lineage>
        <taxon>Bacteria</taxon>
        <taxon>Candidatus Eiseniibacteriota</taxon>
    </lineage>
</organism>
<dbReference type="GO" id="GO:0009055">
    <property type="term" value="F:electron transfer activity"/>
    <property type="evidence" value="ECO:0007669"/>
    <property type="project" value="InterPro"/>
</dbReference>
<dbReference type="GO" id="GO:0016491">
    <property type="term" value="F:oxidoreductase activity"/>
    <property type="evidence" value="ECO:0007669"/>
    <property type="project" value="InterPro"/>
</dbReference>
<evidence type="ECO:0000259" key="2">
    <source>
        <dbReference type="PROSITE" id="PS50902"/>
    </source>
</evidence>
<name>A0A7V2AV54_UNCEI</name>
<dbReference type="Gene3D" id="3.60.15.10">
    <property type="entry name" value="Ribonuclease Z/Hydroxyacylglutathione hydrolase-like"/>
    <property type="match status" value="1"/>
</dbReference>
<dbReference type="PANTHER" id="PTHR43717:SF1">
    <property type="entry name" value="ANAEROBIC NITRIC OXIDE REDUCTASE FLAVORUBREDOXIN"/>
    <property type="match status" value="1"/>
</dbReference>
<evidence type="ECO:0000313" key="3">
    <source>
        <dbReference type="EMBL" id="HER43839.1"/>
    </source>
</evidence>
<dbReference type="AlphaFoldDB" id="A0A7V2AV54"/>
<dbReference type="InterPro" id="IPR008254">
    <property type="entry name" value="Flavodoxin/NO_synth"/>
</dbReference>
<dbReference type="Pfam" id="PF00258">
    <property type="entry name" value="Flavodoxin_1"/>
    <property type="match status" value="1"/>
</dbReference>
<comment type="similarity">
    <text evidence="1">In the N-terminal section; belongs to the zinc metallo-hydrolase group 3 family.</text>
</comment>
<feature type="domain" description="Flavodoxin-like" evidence="2">
    <location>
        <begin position="255"/>
        <end position="393"/>
    </location>
</feature>
<accession>A0A7V2AV54</accession>
<dbReference type="PANTHER" id="PTHR43717">
    <property type="entry name" value="ANAEROBIC NITRIC OXIDE REDUCTASE FLAVORUBREDOXIN"/>
    <property type="match status" value="1"/>
</dbReference>
<proteinExistence type="inferred from homology"/>
<dbReference type="EMBL" id="DSEC01000367">
    <property type="protein sequence ID" value="HER43839.1"/>
    <property type="molecule type" value="Genomic_DNA"/>
</dbReference>
<sequence length="398" mass="44327">MKEAFEAVRVTEKVYWVGAIDWNIRDFHGYSTHRGTTYNAYLVLADRVTLVDTVKAPFREELIARISSVIDPGKIDYIVSNHSEMDHSGCLPEMIDMIKPEKVFASTMGVKALADHFHDGLDVTEVKDGDRIDLGDMAITVLETRMLHWPDSMVSYLEEEKLLFSQDGFGMHLASSERFDDELPFPLLEHEARKYYANILLPFSRQVLKVLDRLAEAKLELDIVAPDHGPVWRKNQGRILELYRGWAEQRRGKKAVVAYDTMWGSTEKMAKAIADGLASGGASVKVMKLRAAHRSDIATEVLDAGALVVGSPTINNNIFPTIADILFYLKGLKPVGLIGAAFGSYGWSGEAAGQVEELLEGMKVEIAGEAPRVKYVPDKEMLENCRNLGRAIADKLRG</sequence>
<dbReference type="Proteomes" id="UP000886069">
    <property type="component" value="Unassembled WGS sequence"/>
</dbReference>
<reference evidence="3" key="1">
    <citation type="journal article" date="2020" name="mSystems">
        <title>Genome- and Community-Level Interaction Insights into Carbon Utilization and Element Cycling Functions of Hydrothermarchaeota in Hydrothermal Sediment.</title>
        <authorList>
            <person name="Zhou Z."/>
            <person name="Liu Y."/>
            <person name="Xu W."/>
            <person name="Pan J."/>
            <person name="Luo Z.H."/>
            <person name="Li M."/>
        </authorList>
    </citation>
    <scope>NUCLEOTIDE SEQUENCE [LARGE SCALE GENOMIC DNA]</scope>
    <source>
        <strain evidence="3">SpSt-1233</strain>
    </source>
</reference>
<dbReference type="PROSITE" id="PS50902">
    <property type="entry name" value="FLAVODOXIN_LIKE"/>
    <property type="match status" value="1"/>
</dbReference>
<dbReference type="GO" id="GO:0010181">
    <property type="term" value="F:FMN binding"/>
    <property type="evidence" value="ECO:0007669"/>
    <property type="project" value="InterPro"/>
</dbReference>
<dbReference type="PIRSF" id="PIRSF005243">
    <property type="entry name" value="ROO"/>
    <property type="match status" value="1"/>
</dbReference>
<evidence type="ECO:0000256" key="1">
    <source>
        <dbReference type="ARBA" id="ARBA00007121"/>
    </source>
</evidence>
<dbReference type="SUPFAM" id="SSF56281">
    <property type="entry name" value="Metallo-hydrolase/oxidoreductase"/>
    <property type="match status" value="1"/>
</dbReference>
<dbReference type="InterPro" id="IPR045761">
    <property type="entry name" value="ODP_dom"/>
</dbReference>
<dbReference type="InterPro" id="IPR001279">
    <property type="entry name" value="Metallo-B-lactamas"/>
</dbReference>
<dbReference type="InterPro" id="IPR036866">
    <property type="entry name" value="RibonucZ/Hydroxyglut_hydro"/>
</dbReference>
<dbReference type="SUPFAM" id="SSF52218">
    <property type="entry name" value="Flavoproteins"/>
    <property type="match status" value="1"/>
</dbReference>
<dbReference type="InterPro" id="IPR016440">
    <property type="entry name" value="Rubredoxin-O_OxRdtase"/>
</dbReference>
<comment type="caution">
    <text evidence="3">The sequence shown here is derived from an EMBL/GenBank/DDBJ whole genome shotgun (WGS) entry which is preliminary data.</text>
</comment>
<gene>
    <name evidence="3" type="ORF">ENO08_05215</name>
</gene>
<dbReference type="InterPro" id="IPR029039">
    <property type="entry name" value="Flavoprotein-like_sf"/>
</dbReference>